<feature type="transmembrane region" description="Helical" evidence="8">
    <location>
        <begin position="81"/>
        <end position="99"/>
    </location>
</feature>
<dbReference type="Proteomes" id="UP001198200">
    <property type="component" value="Unassembled WGS sequence"/>
</dbReference>
<dbReference type="PROSITE" id="PS01348">
    <property type="entry name" value="MRAY_2"/>
    <property type="match status" value="1"/>
</dbReference>
<evidence type="ECO:0000256" key="7">
    <source>
        <dbReference type="PIRSR" id="PIRSR600715-1"/>
    </source>
</evidence>
<feature type="transmembrane region" description="Helical" evidence="8">
    <location>
        <begin position="12"/>
        <end position="31"/>
    </location>
</feature>
<name>A0AAE3JCC9_9FIRM</name>
<comment type="subcellular location">
    <subcellularLocation>
        <location evidence="1">Cell membrane</location>
        <topology evidence="1">Multi-pass membrane protein</topology>
    </subcellularLocation>
</comment>
<dbReference type="RefSeq" id="WP_262536012.1">
    <property type="nucleotide sequence ID" value="NZ_JAJEQN010000015.1"/>
</dbReference>
<evidence type="ECO:0000256" key="4">
    <source>
        <dbReference type="ARBA" id="ARBA00022692"/>
    </source>
</evidence>
<keyword evidence="6 8" id="KW-0472">Membrane</keyword>
<dbReference type="EMBL" id="JAJEQN010000015">
    <property type="protein sequence ID" value="MCC2221498.1"/>
    <property type="molecule type" value="Genomic_DNA"/>
</dbReference>
<evidence type="ECO:0000256" key="3">
    <source>
        <dbReference type="ARBA" id="ARBA00022679"/>
    </source>
</evidence>
<keyword evidence="7" id="KW-0460">Magnesium</keyword>
<evidence type="ECO:0000313" key="9">
    <source>
        <dbReference type="EMBL" id="MCC2221498.1"/>
    </source>
</evidence>
<evidence type="ECO:0000256" key="6">
    <source>
        <dbReference type="ARBA" id="ARBA00023136"/>
    </source>
</evidence>
<dbReference type="GO" id="GO:0005886">
    <property type="term" value="C:plasma membrane"/>
    <property type="evidence" value="ECO:0007669"/>
    <property type="project" value="UniProtKB-SubCell"/>
</dbReference>
<feature type="transmembrane region" description="Helical" evidence="8">
    <location>
        <begin position="173"/>
        <end position="192"/>
    </location>
</feature>
<dbReference type="AlphaFoldDB" id="A0AAE3JCC9"/>
<accession>A0AAE3JCC9</accession>
<dbReference type="GO" id="GO:0046872">
    <property type="term" value="F:metal ion binding"/>
    <property type="evidence" value="ECO:0007669"/>
    <property type="project" value="UniProtKB-KW"/>
</dbReference>
<dbReference type="GO" id="GO:0044038">
    <property type="term" value="P:cell wall macromolecule biosynthetic process"/>
    <property type="evidence" value="ECO:0007669"/>
    <property type="project" value="TreeGrafter"/>
</dbReference>
<feature type="transmembrane region" description="Helical" evidence="8">
    <location>
        <begin position="140"/>
        <end position="161"/>
    </location>
</feature>
<dbReference type="Pfam" id="PF00953">
    <property type="entry name" value="Glycos_transf_4"/>
    <property type="match status" value="1"/>
</dbReference>
<dbReference type="GO" id="GO:0016780">
    <property type="term" value="F:phosphotransferase activity, for other substituted phosphate groups"/>
    <property type="evidence" value="ECO:0007669"/>
    <property type="project" value="InterPro"/>
</dbReference>
<proteinExistence type="predicted"/>
<protein>
    <submittedName>
        <fullName evidence="9">Phospho-N-acetylmuramoyl-pentapeptide-transferase</fullName>
    </submittedName>
</protein>
<dbReference type="InterPro" id="IPR018480">
    <property type="entry name" value="PNAcMuramoyl-5peptid_Trfase_CS"/>
</dbReference>
<dbReference type="GO" id="GO:0071555">
    <property type="term" value="P:cell wall organization"/>
    <property type="evidence" value="ECO:0007669"/>
    <property type="project" value="TreeGrafter"/>
</dbReference>
<evidence type="ECO:0000313" key="10">
    <source>
        <dbReference type="Proteomes" id="UP001198200"/>
    </source>
</evidence>
<keyword evidence="7" id="KW-0479">Metal-binding</keyword>
<gene>
    <name evidence="9" type="ORF">LKD48_07595</name>
</gene>
<feature type="transmembrane region" description="Helical" evidence="8">
    <location>
        <begin position="198"/>
        <end position="215"/>
    </location>
</feature>
<keyword evidence="3" id="KW-0808">Transferase</keyword>
<feature type="transmembrane region" description="Helical" evidence="8">
    <location>
        <begin position="300"/>
        <end position="320"/>
    </location>
</feature>
<dbReference type="PANTHER" id="PTHR22926:SF3">
    <property type="entry name" value="UNDECAPRENYL-PHOSPHATE ALPHA-N-ACETYLGLUCOSAMINYL 1-PHOSPHATE TRANSFERASE"/>
    <property type="match status" value="1"/>
</dbReference>
<organism evidence="9 10">
    <name type="scientific">Anthropogastromicrobium aceti</name>
    <dbReference type="NCBI Taxonomy" id="2981768"/>
    <lineage>
        <taxon>Bacteria</taxon>
        <taxon>Bacillati</taxon>
        <taxon>Bacillota</taxon>
        <taxon>Clostridia</taxon>
        <taxon>Lachnospirales</taxon>
        <taxon>Lachnospiraceae</taxon>
        <taxon>Anthropogastromicrobium</taxon>
    </lineage>
</organism>
<evidence type="ECO:0000256" key="8">
    <source>
        <dbReference type="SAM" id="Phobius"/>
    </source>
</evidence>
<sequence length="321" mass="34787">MFQQLLGESASPVIAFIGILAAFFLTCVSLAKGSAHLPKDQGREFAVGGALSAGKPRGAGLIFVLVFAITAVLFAHVDPEMIIYLLLLICCMMTGYLDDAAKTSWGRLKKGILDFLVALLVTFTYLHFNGNQITLALTGSSFSIPAPVFAVLSIALIWISINVTNCADGVDGLSGTLTIITIMTFYFANQILGRTGDFDYLSLLFVVCLLGYLWFNATPSKMLMGDAGSRAMGLFIAIAALKCHDPFLYILAALVLIIDGGLGLVKLTLIKTVHVHILKNVRTPIHDFVRKTKGWSNTQTVFRFAIIQIILSVALIYLIML</sequence>
<feature type="binding site" evidence="7">
    <location>
        <position position="226"/>
    </location>
    <ligand>
        <name>Mg(2+)</name>
        <dbReference type="ChEBI" id="CHEBI:18420"/>
    </ligand>
</feature>
<feature type="binding site" evidence="7">
    <location>
        <position position="165"/>
    </location>
    <ligand>
        <name>Mg(2+)</name>
        <dbReference type="ChEBI" id="CHEBI:18420"/>
    </ligand>
</feature>
<evidence type="ECO:0000256" key="1">
    <source>
        <dbReference type="ARBA" id="ARBA00004651"/>
    </source>
</evidence>
<comment type="cofactor">
    <cofactor evidence="7">
        <name>Mg(2+)</name>
        <dbReference type="ChEBI" id="CHEBI:18420"/>
    </cofactor>
</comment>
<keyword evidence="10" id="KW-1185">Reference proteome</keyword>
<keyword evidence="5 8" id="KW-1133">Transmembrane helix</keyword>
<reference evidence="9 10" key="1">
    <citation type="submission" date="2021-10" db="EMBL/GenBank/DDBJ databases">
        <title>Anaerobic single-cell dispensing facilitates the cultivation of human gut bacteria.</title>
        <authorList>
            <person name="Afrizal A."/>
        </authorList>
    </citation>
    <scope>NUCLEOTIDE SEQUENCE [LARGE SCALE GENOMIC DNA]</scope>
    <source>
        <strain evidence="9 10">CLA-AA-H224</strain>
    </source>
</reference>
<dbReference type="PANTHER" id="PTHR22926">
    <property type="entry name" value="PHOSPHO-N-ACETYLMURAMOYL-PENTAPEPTIDE-TRANSFERASE"/>
    <property type="match status" value="1"/>
</dbReference>
<feature type="transmembrane region" description="Helical" evidence="8">
    <location>
        <begin position="58"/>
        <end position="75"/>
    </location>
</feature>
<keyword evidence="2" id="KW-1003">Cell membrane</keyword>
<dbReference type="InterPro" id="IPR000715">
    <property type="entry name" value="Glycosyl_transferase_4"/>
</dbReference>
<comment type="caution">
    <text evidence="9">The sequence shown here is derived from an EMBL/GenBank/DDBJ whole genome shotgun (WGS) entry which is preliminary data.</text>
</comment>
<feature type="transmembrane region" description="Helical" evidence="8">
    <location>
        <begin position="111"/>
        <end position="128"/>
    </location>
</feature>
<evidence type="ECO:0000256" key="2">
    <source>
        <dbReference type="ARBA" id="ARBA00022475"/>
    </source>
</evidence>
<feature type="transmembrane region" description="Helical" evidence="8">
    <location>
        <begin position="247"/>
        <end position="269"/>
    </location>
</feature>
<evidence type="ECO:0000256" key="5">
    <source>
        <dbReference type="ARBA" id="ARBA00022989"/>
    </source>
</evidence>
<keyword evidence="4 8" id="KW-0812">Transmembrane</keyword>